<dbReference type="InterPro" id="IPR015915">
    <property type="entry name" value="Kelch-typ_b-propeller"/>
</dbReference>
<protein>
    <submittedName>
        <fullName evidence="1">Uncharacterized protein</fullName>
    </submittedName>
</protein>
<sequence length="78" mass="8400">MVKSRAIGGDDSYTIGNNYSSSVRNSDDGVAWASVASNLTGERCGHTLTVFNGKLWLIGGENTAGDWYGDISVDNRWI</sequence>
<accession>A0A9E8MXE5</accession>
<dbReference type="KEGG" id="lnu:N7U66_08200"/>
<gene>
    <name evidence="1" type="ORF">N7U66_08200</name>
</gene>
<evidence type="ECO:0000313" key="1">
    <source>
        <dbReference type="EMBL" id="WAC03457.1"/>
    </source>
</evidence>
<name>A0A9E8MXE5_9FLAO</name>
<proteinExistence type="predicted"/>
<dbReference type="Gene3D" id="2.120.10.80">
    <property type="entry name" value="Kelch-type beta propeller"/>
    <property type="match status" value="1"/>
</dbReference>
<dbReference type="Proteomes" id="UP001164705">
    <property type="component" value="Chromosome"/>
</dbReference>
<dbReference type="SUPFAM" id="SSF117281">
    <property type="entry name" value="Kelch motif"/>
    <property type="match status" value="1"/>
</dbReference>
<reference evidence="1" key="1">
    <citation type="submission" date="2022-11" db="EMBL/GenBank/DDBJ databases">
        <title>Lacinutrix neustonica HL-RS19T sp. nov., isolated from the surface microlayer sample of brackish Lake Shihwa.</title>
        <authorList>
            <person name="Choi J.Y."/>
            <person name="Hwang C.Y."/>
        </authorList>
    </citation>
    <scope>NUCLEOTIDE SEQUENCE</scope>
    <source>
        <strain evidence="1">HL-RS19</strain>
    </source>
</reference>
<organism evidence="1 2">
    <name type="scientific">Lacinutrix neustonica</name>
    <dbReference type="NCBI Taxonomy" id="2980107"/>
    <lineage>
        <taxon>Bacteria</taxon>
        <taxon>Pseudomonadati</taxon>
        <taxon>Bacteroidota</taxon>
        <taxon>Flavobacteriia</taxon>
        <taxon>Flavobacteriales</taxon>
        <taxon>Flavobacteriaceae</taxon>
        <taxon>Lacinutrix</taxon>
    </lineage>
</organism>
<dbReference type="AlphaFoldDB" id="A0A9E8MXE5"/>
<keyword evidence="2" id="KW-1185">Reference proteome</keyword>
<evidence type="ECO:0000313" key="2">
    <source>
        <dbReference type="Proteomes" id="UP001164705"/>
    </source>
</evidence>
<dbReference type="RefSeq" id="WP_267678040.1">
    <property type="nucleotide sequence ID" value="NZ_CP113088.1"/>
</dbReference>
<dbReference type="EMBL" id="CP113088">
    <property type="protein sequence ID" value="WAC03457.1"/>
    <property type="molecule type" value="Genomic_DNA"/>
</dbReference>